<reference evidence="1 2" key="1">
    <citation type="submission" date="2020-12" db="EMBL/GenBank/DDBJ databases">
        <title>HMF7856_wgs.fasta genome submission.</title>
        <authorList>
            <person name="Kang H."/>
            <person name="Kim H."/>
            <person name="Joh K."/>
        </authorList>
    </citation>
    <scope>NUCLEOTIDE SEQUENCE [LARGE SCALE GENOMIC DNA]</scope>
    <source>
        <strain evidence="1 2">HMF7856</strain>
    </source>
</reference>
<name>A0A6I4HUT6_9SPHI</name>
<dbReference type="Proteomes" id="UP000429232">
    <property type="component" value="Chromosome"/>
</dbReference>
<keyword evidence="2" id="KW-1185">Reference proteome</keyword>
<proteinExistence type="predicted"/>
<dbReference type="RefSeq" id="WP_157523007.1">
    <property type="nucleotide sequence ID" value="NZ_CP066775.1"/>
</dbReference>
<accession>A0A6I4HUT6</accession>
<evidence type="ECO:0000313" key="2">
    <source>
        <dbReference type="Proteomes" id="UP000429232"/>
    </source>
</evidence>
<organism evidence="1 2">
    <name type="scientific">Mucilaginibacter ginkgonis</name>
    <dbReference type="NCBI Taxonomy" id="2682091"/>
    <lineage>
        <taxon>Bacteria</taxon>
        <taxon>Pseudomonadati</taxon>
        <taxon>Bacteroidota</taxon>
        <taxon>Sphingobacteriia</taxon>
        <taxon>Sphingobacteriales</taxon>
        <taxon>Sphingobacteriaceae</taxon>
        <taxon>Mucilaginibacter</taxon>
    </lineage>
</organism>
<evidence type="ECO:0000313" key="1">
    <source>
        <dbReference type="EMBL" id="QQL50132.1"/>
    </source>
</evidence>
<gene>
    <name evidence="1" type="ORF">GO620_001390</name>
</gene>
<dbReference type="AlphaFoldDB" id="A0A6I4HUT6"/>
<dbReference type="KEGG" id="mgik:GO620_001390"/>
<protein>
    <submittedName>
        <fullName evidence="1">Uncharacterized protein</fullName>
    </submittedName>
</protein>
<sequence>METLKIVLTLLAIQAVIYYLYNVYQKWTMGYHDMKEVINPFRGWNEAKYAREFRRGYYACEEKYEDLKERVIKLEQNLSSEADQILNIHLRKN</sequence>
<dbReference type="EMBL" id="CP066775">
    <property type="protein sequence ID" value="QQL50132.1"/>
    <property type="molecule type" value="Genomic_DNA"/>
</dbReference>